<reference evidence="2 3" key="1">
    <citation type="submission" date="2016-11" db="EMBL/GenBank/DDBJ databases">
        <title>The macronuclear genome of Stentor coeruleus: a giant cell with tiny introns.</title>
        <authorList>
            <person name="Slabodnick M."/>
            <person name="Ruby J.G."/>
            <person name="Reiff S.B."/>
            <person name="Swart E.C."/>
            <person name="Gosai S."/>
            <person name="Prabakaran S."/>
            <person name="Witkowska E."/>
            <person name="Larue G.E."/>
            <person name="Fisher S."/>
            <person name="Freeman R.M."/>
            <person name="Gunawardena J."/>
            <person name="Chu W."/>
            <person name="Stover N.A."/>
            <person name="Gregory B.D."/>
            <person name="Nowacki M."/>
            <person name="Derisi J."/>
            <person name="Roy S.W."/>
            <person name="Marshall W.F."/>
            <person name="Sood P."/>
        </authorList>
    </citation>
    <scope>NUCLEOTIDE SEQUENCE [LARGE SCALE GENOMIC DNA]</scope>
    <source>
        <strain evidence="2">WM001</strain>
    </source>
</reference>
<evidence type="ECO:0000313" key="3">
    <source>
        <dbReference type="Proteomes" id="UP000187209"/>
    </source>
</evidence>
<dbReference type="Proteomes" id="UP000187209">
    <property type="component" value="Unassembled WGS sequence"/>
</dbReference>
<keyword evidence="1" id="KW-1133">Transmembrane helix</keyword>
<name>A0A1R2B3S7_9CILI</name>
<gene>
    <name evidence="2" type="ORF">SteCoe_30503</name>
</gene>
<accession>A0A1R2B3S7</accession>
<keyword evidence="1" id="KW-0812">Transmembrane</keyword>
<comment type="caution">
    <text evidence="2">The sequence shown here is derived from an EMBL/GenBank/DDBJ whole genome shotgun (WGS) entry which is preliminary data.</text>
</comment>
<feature type="transmembrane region" description="Helical" evidence="1">
    <location>
        <begin position="47"/>
        <end position="66"/>
    </location>
</feature>
<keyword evidence="3" id="KW-1185">Reference proteome</keyword>
<evidence type="ECO:0000313" key="2">
    <source>
        <dbReference type="EMBL" id="OMJ71325.1"/>
    </source>
</evidence>
<protein>
    <submittedName>
        <fullName evidence="2">Uncharacterized protein</fullName>
    </submittedName>
</protein>
<keyword evidence="1" id="KW-0472">Membrane</keyword>
<proteinExistence type="predicted"/>
<organism evidence="2 3">
    <name type="scientific">Stentor coeruleus</name>
    <dbReference type="NCBI Taxonomy" id="5963"/>
    <lineage>
        <taxon>Eukaryota</taxon>
        <taxon>Sar</taxon>
        <taxon>Alveolata</taxon>
        <taxon>Ciliophora</taxon>
        <taxon>Postciliodesmatophora</taxon>
        <taxon>Heterotrichea</taxon>
        <taxon>Heterotrichida</taxon>
        <taxon>Stentoridae</taxon>
        <taxon>Stentor</taxon>
    </lineage>
</organism>
<dbReference type="AlphaFoldDB" id="A0A1R2B3S7"/>
<dbReference type="EMBL" id="MPUH01001001">
    <property type="protein sequence ID" value="OMJ71325.1"/>
    <property type="molecule type" value="Genomic_DNA"/>
</dbReference>
<evidence type="ECO:0000256" key="1">
    <source>
        <dbReference type="SAM" id="Phobius"/>
    </source>
</evidence>
<sequence length="118" mass="13899">MKLFTNAYKVKTFIENYPGTSKEEKTFMENLLKKYNYRYQIVQKNTFMIGCLVCIPILLGSVKWRLSKYQSVLLLIGTPLTIYFMSHLCPLFDFALSTDLYIRDIMKSDLPLSEIFKE</sequence>
<feature type="transmembrane region" description="Helical" evidence="1">
    <location>
        <begin position="72"/>
        <end position="96"/>
    </location>
</feature>